<evidence type="ECO:0000259" key="5">
    <source>
        <dbReference type="Pfam" id="PF20147"/>
    </source>
</evidence>
<keyword evidence="3" id="KW-0964">Secreted</keyword>
<dbReference type="InterPro" id="IPR045379">
    <property type="entry name" value="Crinkler_N"/>
</dbReference>
<keyword evidence="4" id="KW-1133">Transmembrane helix</keyword>
<protein>
    <recommendedName>
        <fullName evidence="5">Crinkler effector protein N-terminal domain-containing protein</fullName>
    </recommendedName>
</protein>
<name>A0A1Q9DD07_SYMMI</name>
<feature type="transmembrane region" description="Helical" evidence="4">
    <location>
        <begin position="316"/>
        <end position="339"/>
    </location>
</feature>
<dbReference type="EMBL" id="LSRX01000595">
    <property type="protein sequence ID" value="OLP93106.1"/>
    <property type="molecule type" value="Genomic_DNA"/>
</dbReference>
<dbReference type="AlphaFoldDB" id="A0A1Q9DD07"/>
<comment type="subcellular location">
    <subcellularLocation>
        <location evidence="1">Host cell</location>
    </subcellularLocation>
    <subcellularLocation>
        <location evidence="2">Secreted</location>
    </subcellularLocation>
</comment>
<evidence type="ECO:0000256" key="1">
    <source>
        <dbReference type="ARBA" id="ARBA00004340"/>
    </source>
</evidence>
<organism evidence="6 7">
    <name type="scientific">Symbiodinium microadriaticum</name>
    <name type="common">Dinoflagellate</name>
    <name type="synonym">Zooxanthella microadriatica</name>
    <dbReference type="NCBI Taxonomy" id="2951"/>
    <lineage>
        <taxon>Eukaryota</taxon>
        <taxon>Sar</taxon>
        <taxon>Alveolata</taxon>
        <taxon>Dinophyceae</taxon>
        <taxon>Suessiales</taxon>
        <taxon>Symbiodiniaceae</taxon>
        <taxon>Symbiodinium</taxon>
    </lineage>
</organism>
<feature type="transmembrane region" description="Helical" evidence="4">
    <location>
        <begin position="359"/>
        <end position="375"/>
    </location>
</feature>
<keyword evidence="4" id="KW-0812">Transmembrane</keyword>
<sequence length="412" mass="45988">MVEAKDTSPLEVREGLKLVIPHPEHVKAFLGDDFEIVKKLAERRKDDAPGGMITIPFLSRFYNFASPHVQGSAVTTSSSFIVWVQELVRKDKQLTAGSQQVDDLKKAIKNENPKTVTCDAFQLDIYSQKDGWMPEDEEAEVNRGTAKSDCYGFVVPSADVATAFIDAFLALQLCLTSRTSDRCQHWSKAVSQRHKRSLRDFEPKFDIASRFEEVDKMSISSITNSTFALIGPSHRLQRCAPSRVTQKQLVVPKPYSRWLFYSCGQFSMMTVGAAVHRRWGCCCLGFLVFLAGLNYWRHPTFGLRRYADMAAVSITVIYHMCVALGVVGGGINASLAAFWCPPLRPLMGVGPSVPALGPIGYALLTFAFVAMYMRARHHASRKEFHISTPWHLGVHLLGNLGNLMLYPGLRPK</sequence>
<feature type="transmembrane region" description="Helical" evidence="4">
    <location>
        <begin position="277"/>
        <end position="296"/>
    </location>
</feature>
<dbReference type="Pfam" id="PF20147">
    <property type="entry name" value="Crinkler"/>
    <property type="match status" value="1"/>
</dbReference>
<keyword evidence="7" id="KW-1185">Reference proteome</keyword>
<proteinExistence type="predicted"/>
<evidence type="ECO:0000313" key="6">
    <source>
        <dbReference type="EMBL" id="OLP93106.1"/>
    </source>
</evidence>
<evidence type="ECO:0000256" key="3">
    <source>
        <dbReference type="ARBA" id="ARBA00022525"/>
    </source>
</evidence>
<evidence type="ECO:0000313" key="7">
    <source>
        <dbReference type="Proteomes" id="UP000186817"/>
    </source>
</evidence>
<evidence type="ECO:0000256" key="4">
    <source>
        <dbReference type="SAM" id="Phobius"/>
    </source>
</evidence>
<dbReference type="GO" id="GO:0043657">
    <property type="term" value="C:host cell"/>
    <property type="evidence" value="ECO:0007669"/>
    <property type="project" value="UniProtKB-SubCell"/>
</dbReference>
<gene>
    <name evidence="6" type="ORF">AK812_SmicGene25020</name>
</gene>
<dbReference type="GO" id="GO:0005576">
    <property type="term" value="C:extracellular region"/>
    <property type="evidence" value="ECO:0007669"/>
    <property type="project" value="UniProtKB-SubCell"/>
</dbReference>
<accession>A0A1Q9DD07</accession>
<evidence type="ECO:0000256" key="2">
    <source>
        <dbReference type="ARBA" id="ARBA00004613"/>
    </source>
</evidence>
<reference evidence="6 7" key="1">
    <citation type="submission" date="2016-02" db="EMBL/GenBank/DDBJ databases">
        <title>Genome analysis of coral dinoflagellate symbionts highlights evolutionary adaptations to a symbiotic lifestyle.</title>
        <authorList>
            <person name="Aranda M."/>
            <person name="Li Y."/>
            <person name="Liew Y.J."/>
            <person name="Baumgarten S."/>
            <person name="Simakov O."/>
            <person name="Wilson M."/>
            <person name="Piel J."/>
            <person name="Ashoor H."/>
            <person name="Bougouffa S."/>
            <person name="Bajic V.B."/>
            <person name="Ryu T."/>
            <person name="Ravasi T."/>
            <person name="Bayer T."/>
            <person name="Micklem G."/>
            <person name="Kim H."/>
            <person name="Bhak J."/>
            <person name="Lajeunesse T.C."/>
            <person name="Voolstra C.R."/>
        </authorList>
    </citation>
    <scope>NUCLEOTIDE SEQUENCE [LARGE SCALE GENOMIC DNA]</scope>
    <source>
        <strain evidence="6 7">CCMP2467</strain>
    </source>
</reference>
<keyword evidence="4" id="KW-0472">Membrane</keyword>
<comment type="caution">
    <text evidence="6">The sequence shown here is derived from an EMBL/GenBank/DDBJ whole genome shotgun (WGS) entry which is preliminary data.</text>
</comment>
<dbReference type="OrthoDB" id="417624at2759"/>
<feature type="domain" description="Crinkler effector protein N-terminal" evidence="5">
    <location>
        <begin position="97"/>
        <end position="145"/>
    </location>
</feature>
<dbReference type="Proteomes" id="UP000186817">
    <property type="component" value="Unassembled WGS sequence"/>
</dbReference>